<protein>
    <submittedName>
        <fullName evidence="5">Centrosome and spindle pole-associated protein 1 isoform X6</fullName>
    </submittedName>
</protein>
<dbReference type="PANTHER" id="PTHR21616:SF2">
    <property type="entry name" value="CENTROSOME AND SPINDLE POLE-ASSOCIATED PROTEIN 1"/>
    <property type="match status" value="1"/>
</dbReference>
<feature type="region of interest" description="Disordered" evidence="2">
    <location>
        <begin position="846"/>
        <end position="865"/>
    </location>
</feature>
<accession>A0A8B8S7U3</accession>
<organism evidence="4 5">
    <name type="scientific">Camelus ferus</name>
    <name type="common">Wild bactrian camel</name>
    <name type="synonym">Camelus bactrianus ferus</name>
    <dbReference type="NCBI Taxonomy" id="419612"/>
    <lineage>
        <taxon>Eukaryota</taxon>
        <taxon>Metazoa</taxon>
        <taxon>Chordata</taxon>
        <taxon>Craniata</taxon>
        <taxon>Vertebrata</taxon>
        <taxon>Euteleostomi</taxon>
        <taxon>Mammalia</taxon>
        <taxon>Eutheria</taxon>
        <taxon>Laurasiatheria</taxon>
        <taxon>Artiodactyla</taxon>
        <taxon>Tylopoda</taxon>
        <taxon>Camelidae</taxon>
        <taxon>Camelus</taxon>
    </lineage>
</organism>
<feature type="compositionally biased region" description="Basic and acidic residues" evidence="2">
    <location>
        <begin position="573"/>
        <end position="587"/>
    </location>
</feature>
<sequence length="1190" mass="138398">MADNLDEFIEERKAKLAEDKAELESDPPYMEMKGKPSEKLSENSKILISMAKENIPPNSQQTRGSLGMSLGIDYGLSLPLGEDYERKKHKLKEELRQDYRRYLTQERLKLERNKEYNQFLRDKEESTEKFRQVEKSTEQKNQRNKIPISQVKPDLPSQIQSSRENSEGPRKDVLTPSEAYEELLNQRRLEEDKYRQLDDEIELRNRRIIKKTNEEVGISSKKHQGFASKTDIPDRRFRRFNEDRVFDKQFYSPDQDPEVGEEMDERFRYESDFDRRLLRVYTNDRMYGNRRGNVPPKEYGGDVREQSNIRISSAGNQSTRDNIPSKPANREICSPFAGMLFGGEDRELIQRRKEKYRQELLEQMAEQQKNKRREKDLDLRVAASGAQDPEKSPDRLKQFSVAPRHFEEMIPPERPRVAFQTPLPPLSAPSVPPIPSIYSIPSQNEDLHNGLSSTLGEMVPPRIAPLPPPPLLPPLPTNYRTPYDDAYYFYGARNTLDPSLAYYGSGMMGVQPAAYVSAPVTHQPAPPVVNTVGQNELKITSDRAINSGMFFEDKPKPSKQSLQSYQEALQQQIREREERRKREREEKEEYEAKLEAEMRSYNPWGKGGGGAPLRDAKGNLITDLNRMHRQNIDAYHNPDARTYEDKRAVVSLDQNLATSNAENLEDSTNKNSGHMQTQNSPFARGNIFCEPPTELQIKQQELYKNFLRFQIEEKKQREEAERERLRIAEEKEEKRLAEQRARIQQEYEEEQEKKREKEEEQRLKNEELIRLAEERRKEAERKKKEEEEKHNLQLQHYYERENIVGEETKHFRQPSPVVPALQNRIASKLQRPPSVDSIITSFVQESSMSRAQSPPVPARKNQLRAEEEKKNVIMELSEMRKQLRSEERRLQGRLLHMDSDDEVHIRRRDRNPMDVFDMARHRLQAPVRRPSPKGLDAATFQNIHDFNELKDRDSETRVDLKFMYPDPPRDHHTLEIQQQALLREQQKRLNRIKMQEGAEVDLLDAVPGATGRDYRKPRDDTNDFLKNSLLESDSAFIGAYGETYPAIEDDALPPPAQLPSARERRRSKLKGLDSDDSHPNVPPDGLSLKSVSSVNVDQLRVRNEERMRRLNELQNKPINTDDERSLVDPDDIMKHTGDDGSNSVATEPWLRPGTSETLKRFMAEQLRQEQQQVPGKPGTFTWQGLSTAHG</sequence>
<evidence type="ECO:0000259" key="3">
    <source>
        <dbReference type="Pfam" id="PF24578"/>
    </source>
</evidence>
<dbReference type="CTD" id="79848"/>
<gene>
    <name evidence="5" type="primary">CSPP1</name>
</gene>
<feature type="region of interest" description="Disordered" evidence="2">
    <location>
        <begin position="288"/>
        <end position="330"/>
    </location>
</feature>
<reference evidence="5" key="1">
    <citation type="submission" date="2025-08" db="UniProtKB">
        <authorList>
            <consortium name="RefSeq"/>
        </authorList>
    </citation>
    <scope>IDENTIFICATION</scope>
    <source>
        <tissue evidence="5">Ear skin</tissue>
    </source>
</reference>
<feature type="region of interest" description="Disordered" evidence="2">
    <location>
        <begin position="1046"/>
        <end position="1092"/>
    </location>
</feature>
<feature type="compositionally biased region" description="Basic and acidic residues" evidence="2">
    <location>
        <begin position="122"/>
        <end position="141"/>
    </location>
</feature>
<feature type="compositionally biased region" description="Basic and acidic residues" evidence="2">
    <location>
        <begin position="164"/>
        <end position="173"/>
    </location>
</feature>
<feature type="region of interest" description="Disordered" evidence="2">
    <location>
        <begin position="1168"/>
        <end position="1190"/>
    </location>
</feature>
<dbReference type="Pfam" id="PF24578">
    <property type="entry name" value="CSPP1_C"/>
    <property type="match status" value="1"/>
</dbReference>
<feature type="coiled-coil region" evidence="1">
    <location>
        <begin position="708"/>
        <end position="796"/>
    </location>
</feature>
<feature type="compositionally biased region" description="Polar residues" evidence="2">
    <location>
        <begin position="308"/>
        <end position="322"/>
    </location>
</feature>
<evidence type="ECO:0000313" key="4">
    <source>
        <dbReference type="Proteomes" id="UP000694856"/>
    </source>
</evidence>
<evidence type="ECO:0000256" key="1">
    <source>
        <dbReference type="SAM" id="Coils"/>
    </source>
</evidence>
<feature type="region of interest" description="Disordered" evidence="2">
    <location>
        <begin position="16"/>
        <end position="41"/>
    </location>
</feature>
<dbReference type="GO" id="GO:0005813">
    <property type="term" value="C:centrosome"/>
    <property type="evidence" value="ECO:0007669"/>
    <property type="project" value="InterPro"/>
</dbReference>
<dbReference type="AlphaFoldDB" id="A0A8B8S7U3"/>
<evidence type="ECO:0000313" key="5">
    <source>
        <dbReference type="RefSeq" id="XP_032325840.1"/>
    </source>
</evidence>
<dbReference type="PANTHER" id="PTHR21616">
    <property type="entry name" value="CENTROSOME SPINDLE POLE ASSOCIATED PROTEIN"/>
    <property type="match status" value="1"/>
</dbReference>
<dbReference type="RefSeq" id="XP_032325840.1">
    <property type="nucleotide sequence ID" value="XM_032469949.1"/>
</dbReference>
<feature type="domain" description="Centrosome and spindle pole-associated protein 1 C-terminal" evidence="3">
    <location>
        <begin position="940"/>
        <end position="993"/>
    </location>
</feature>
<keyword evidence="4" id="KW-1185">Reference proteome</keyword>
<name>A0A8B8S7U3_CAMFR</name>
<feature type="compositionally biased region" description="Polar residues" evidence="2">
    <location>
        <begin position="669"/>
        <end position="681"/>
    </location>
</feature>
<proteinExistence type="predicted"/>
<feature type="compositionally biased region" description="Polar residues" evidence="2">
    <location>
        <begin position="1180"/>
        <end position="1190"/>
    </location>
</feature>
<feature type="region of interest" description="Disordered" evidence="2">
    <location>
        <begin position="550"/>
        <end position="587"/>
    </location>
</feature>
<keyword evidence="1" id="KW-0175">Coiled coil</keyword>
<feature type="region of interest" description="Disordered" evidence="2">
    <location>
        <begin position="122"/>
        <end position="177"/>
    </location>
</feature>
<dbReference type="InterPro" id="IPR058191">
    <property type="entry name" value="CSPP1_C"/>
</dbReference>
<feature type="compositionally biased region" description="Basic and acidic residues" evidence="2">
    <location>
        <begin position="32"/>
        <end position="41"/>
    </location>
</feature>
<evidence type="ECO:0000256" key="2">
    <source>
        <dbReference type="SAM" id="MobiDB-lite"/>
    </source>
</evidence>
<dbReference type="InterPro" id="IPR026708">
    <property type="entry name" value="CSPP1"/>
</dbReference>
<feature type="region of interest" description="Disordered" evidence="2">
    <location>
        <begin position="660"/>
        <end position="681"/>
    </location>
</feature>
<dbReference type="GeneID" id="102510743"/>
<dbReference type="GO" id="GO:0005874">
    <property type="term" value="C:microtubule"/>
    <property type="evidence" value="ECO:0007669"/>
    <property type="project" value="InterPro"/>
</dbReference>
<dbReference type="GO" id="GO:0032467">
    <property type="term" value="P:positive regulation of cytokinesis"/>
    <property type="evidence" value="ECO:0007669"/>
    <property type="project" value="InterPro"/>
</dbReference>
<dbReference type="Proteomes" id="UP000694856">
    <property type="component" value="Chromosome 29"/>
</dbReference>
<dbReference type="GO" id="GO:0000922">
    <property type="term" value="C:spindle pole"/>
    <property type="evidence" value="ECO:0007669"/>
    <property type="project" value="InterPro"/>
</dbReference>
<feature type="coiled-coil region" evidence="1">
    <location>
        <begin position="346"/>
        <end position="377"/>
    </location>
</feature>